<evidence type="ECO:0000256" key="1">
    <source>
        <dbReference type="SAM" id="Phobius"/>
    </source>
</evidence>
<evidence type="ECO:0000313" key="2">
    <source>
        <dbReference type="EMBL" id="KAL0075810.1"/>
    </source>
</evidence>
<keyword evidence="1" id="KW-1133">Transmembrane helix</keyword>
<evidence type="ECO:0000313" key="3">
    <source>
        <dbReference type="Proteomes" id="UP001448207"/>
    </source>
</evidence>
<keyword evidence="1" id="KW-0812">Transmembrane</keyword>
<gene>
    <name evidence="2" type="ORF">J3Q64DRAFT_1774186</name>
</gene>
<dbReference type="Proteomes" id="UP001448207">
    <property type="component" value="Unassembled WGS sequence"/>
</dbReference>
<name>A0ABR3AJX7_PHYBL</name>
<accession>A0ABR3AJX7</accession>
<feature type="transmembrane region" description="Helical" evidence="1">
    <location>
        <begin position="12"/>
        <end position="29"/>
    </location>
</feature>
<protein>
    <submittedName>
        <fullName evidence="2">Uncharacterized protein</fullName>
    </submittedName>
</protein>
<keyword evidence="1" id="KW-0472">Membrane</keyword>
<comment type="caution">
    <text evidence="2">The sequence shown here is derived from an EMBL/GenBank/DDBJ whole genome shotgun (WGS) entry which is preliminary data.</text>
</comment>
<reference evidence="2 3" key="1">
    <citation type="submission" date="2024-04" db="EMBL/GenBank/DDBJ databases">
        <title>Symmetric and asymmetric DNA N6-adenine methylation regulates different biological responses in Mucorales.</title>
        <authorList>
            <consortium name="Lawrence Berkeley National Laboratory"/>
            <person name="Lax C."/>
            <person name="Mondo S.J."/>
            <person name="Osorio-Concepcion M."/>
            <person name="Muszewska A."/>
            <person name="Corrochano-Luque M."/>
            <person name="Gutierrez G."/>
            <person name="Riley R."/>
            <person name="Lipzen A."/>
            <person name="Guo J."/>
            <person name="Hundley H."/>
            <person name="Amirebrahimi M."/>
            <person name="Ng V."/>
            <person name="Lorenzo-Gutierrez D."/>
            <person name="Binder U."/>
            <person name="Yang J."/>
            <person name="Song Y."/>
            <person name="Canovas D."/>
            <person name="Navarro E."/>
            <person name="Freitag M."/>
            <person name="Gabaldon T."/>
            <person name="Grigoriev I.V."/>
            <person name="Corrochano L.M."/>
            <person name="Nicolas F.E."/>
            <person name="Garre V."/>
        </authorList>
    </citation>
    <scope>NUCLEOTIDE SEQUENCE [LARGE SCALE GENOMIC DNA]</scope>
    <source>
        <strain evidence="2 3">L51</strain>
    </source>
</reference>
<proteinExistence type="predicted"/>
<sequence length="63" mass="7248">MGQVIKKSRSKDHLIGFFSLFFFCTVEYSPENQLLSIYIFFLLLTNVTLLTVCRINEVAIDGL</sequence>
<organism evidence="2 3">
    <name type="scientific">Phycomyces blakesleeanus</name>
    <dbReference type="NCBI Taxonomy" id="4837"/>
    <lineage>
        <taxon>Eukaryota</taxon>
        <taxon>Fungi</taxon>
        <taxon>Fungi incertae sedis</taxon>
        <taxon>Mucoromycota</taxon>
        <taxon>Mucoromycotina</taxon>
        <taxon>Mucoromycetes</taxon>
        <taxon>Mucorales</taxon>
        <taxon>Phycomycetaceae</taxon>
        <taxon>Phycomyces</taxon>
    </lineage>
</organism>
<feature type="transmembrane region" description="Helical" evidence="1">
    <location>
        <begin position="35"/>
        <end position="53"/>
    </location>
</feature>
<keyword evidence="3" id="KW-1185">Reference proteome</keyword>
<dbReference type="EMBL" id="JBCLYO010000034">
    <property type="protein sequence ID" value="KAL0075810.1"/>
    <property type="molecule type" value="Genomic_DNA"/>
</dbReference>